<dbReference type="OrthoDB" id="4844405at2759"/>
<keyword evidence="4" id="KW-1185">Reference proteome</keyword>
<reference evidence="3 4" key="1">
    <citation type="journal article" date="2019" name="PLoS ONE">
        <title>Comparative genome analysis indicates high evolutionary potential of pathogenicity genes in Colletotrichum tanaceti.</title>
        <authorList>
            <person name="Lelwala R.V."/>
            <person name="Korhonen P.K."/>
            <person name="Young N.D."/>
            <person name="Scott J.B."/>
            <person name="Ades P.A."/>
            <person name="Gasser R.B."/>
            <person name="Taylor P.W.J."/>
        </authorList>
    </citation>
    <scope>NUCLEOTIDE SEQUENCE [LARGE SCALE GENOMIC DNA]</scope>
    <source>
        <strain evidence="3">BRIP57314</strain>
    </source>
</reference>
<dbReference type="Pfam" id="PF13391">
    <property type="entry name" value="HNH_2"/>
    <property type="match status" value="1"/>
</dbReference>
<dbReference type="EMBL" id="PJEX01000190">
    <property type="protein sequence ID" value="TKW53350.1"/>
    <property type="molecule type" value="Genomic_DNA"/>
</dbReference>
<feature type="domain" description="HNH nuclease" evidence="2">
    <location>
        <begin position="223"/>
        <end position="286"/>
    </location>
</feature>
<dbReference type="STRING" id="1306861.A0A4U6XC88"/>
<feature type="compositionally biased region" description="Acidic residues" evidence="1">
    <location>
        <begin position="444"/>
        <end position="472"/>
    </location>
</feature>
<evidence type="ECO:0000313" key="3">
    <source>
        <dbReference type="EMBL" id="TKW53350.1"/>
    </source>
</evidence>
<sequence length="472" mass="53791">MIIPTAFSVTTSPNQISAHLETTATMSNAQERPAPRDALATARAEHDKAQRVSVGLLKRYKKLHRRVKPVVEPDEEQPEPDYTASHELAALGIELASQDKEAIRLERKVVREEKAAGLLSGGEAKKCLRDLDQRFFSAGDQLWTHQKMKIRLSDPDDPNEPDAMRMLDPRSNALSDCLLAIYKKCDGLTPPPKRDPKFRQNTLDYYECTGLDQEDHASTDVLCQISGQWFKKEEVIAAHIVPFFLDIGSIGEILFGSRAESLQKAGNALVLHNQIEKWFNKYFLVVVPVDPAQKPTITRWRTDVLSSAIRNTRYAKRSKGGELDGKELTFCNNKRPVSRFLYFHFIMALVRIRNTERQGWQNIWARYHQHRPFPTPGPYIRKTMLLALATHFSTTDMNVVTSWMTDNGFETPLKLADDEATEVARRILKEVSARAEQKSSQMLDQDDQDDQDDNDDNDGFEEEDSEDSEEED</sequence>
<gene>
    <name evidence="3" type="ORF">CTA1_2550</name>
</gene>
<protein>
    <recommendedName>
        <fullName evidence="2">HNH nuclease domain-containing protein</fullName>
    </recommendedName>
</protein>
<evidence type="ECO:0000259" key="2">
    <source>
        <dbReference type="Pfam" id="PF13391"/>
    </source>
</evidence>
<evidence type="ECO:0000256" key="1">
    <source>
        <dbReference type="SAM" id="MobiDB-lite"/>
    </source>
</evidence>
<proteinExistence type="predicted"/>
<accession>A0A4U6XC88</accession>
<organism evidence="3 4">
    <name type="scientific">Colletotrichum tanaceti</name>
    <dbReference type="NCBI Taxonomy" id="1306861"/>
    <lineage>
        <taxon>Eukaryota</taxon>
        <taxon>Fungi</taxon>
        <taxon>Dikarya</taxon>
        <taxon>Ascomycota</taxon>
        <taxon>Pezizomycotina</taxon>
        <taxon>Sordariomycetes</taxon>
        <taxon>Hypocreomycetidae</taxon>
        <taxon>Glomerellales</taxon>
        <taxon>Glomerellaceae</taxon>
        <taxon>Colletotrichum</taxon>
        <taxon>Colletotrichum destructivum species complex</taxon>
    </lineage>
</organism>
<dbReference type="AlphaFoldDB" id="A0A4U6XC88"/>
<feature type="region of interest" description="Disordered" evidence="1">
    <location>
        <begin position="432"/>
        <end position="472"/>
    </location>
</feature>
<comment type="caution">
    <text evidence="3">The sequence shown here is derived from an EMBL/GenBank/DDBJ whole genome shotgun (WGS) entry which is preliminary data.</text>
</comment>
<dbReference type="Proteomes" id="UP000310108">
    <property type="component" value="Unassembled WGS sequence"/>
</dbReference>
<dbReference type="InterPro" id="IPR003615">
    <property type="entry name" value="HNH_nuc"/>
</dbReference>
<evidence type="ECO:0000313" key="4">
    <source>
        <dbReference type="Proteomes" id="UP000310108"/>
    </source>
</evidence>
<name>A0A4U6XC88_9PEZI</name>